<evidence type="ECO:0000313" key="4">
    <source>
        <dbReference type="Proteomes" id="UP000198290"/>
    </source>
</evidence>
<dbReference type="RefSeq" id="WP_089084752.1">
    <property type="nucleotide sequence ID" value="NZ_AP018823.1"/>
</dbReference>
<name>A0A3G9GFT0_9NEIS</name>
<comment type="similarity">
    <text evidence="1">Belongs to the YciI family.</text>
</comment>
<dbReference type="EMBL" id="AP018823">
    <property type="protein sequence ID" value="BBF84962.1"/>
    <property type="molecule type" value="Genomic_DNA"/>
</dbReference>
<gene>
    <name evidence="3" type="ORF">DLM_1338</name>
</gene>
<protein>
    <recommendedName>
        <fullName evidence="2">YCII-related domain-containing protein</fullName>
    </recommendedName>
</protein>
<keyword evidence="4" id="KW-1185">Reference proteome</keyword>
<evidence type="ECO:0000259" key="2">
    <source>
        <dbReference type="Pfam" id="PF03795"/>
    </source>
</evidence>
<organism evidence="3 4">
    <name type="scientific">Aquitalea magnusonii</name>
    <dbReference type="NCBI Taxonomy" id="332411"/>
    <lineage>
        <taxon>Bacteria</taxon>
        <taxon>Pseudomonadati</taxon>
        <taxon>Pseudomonadota</taxon>
        <taxon>Betaproteobacteria</taxon>
        <taxon>Neisseriales</taxon>
        <taxon>Chromobacteriaceae</taxon>
        <taxon>Aquitalea</taxon>
    </lineage>
</organism>
<accession>A0A3G9GFT0</accession>
<dbReference type="AlphaFoldDB" id="A0A3G9GFT0"/>
<dbReference type="PANTHER" id="PTHR37828:SF1">
    <property type="entry name" value="YCII-RELATED DOMAIN-CONTAINING PROTEIN"/>
    <property type="match status" value="1"/>
</dbReference>
<dbReference type="Proteomes" id="UP000198290">
    <property type="component" value="Chromosome"/>
</dbReference>
<reference evidence="4" key="1">
    <citation type="journal article" date="2017" name="Biotechnol. Biofuels">
        <title>Evaluation of environmental bacterial communities as a factor affecting the growth of duckweed Lemna minor.</title>
        <authorList>
            <person name="Ishizawa H."/>
            <person name="Kuroda M."/>
            <person name="Morikawa M."/>
            <person name="Ike M."/>
        </authorList>
    </citation>
    <scope>NUCLEOTIDE SEQUENCE [LARGE SCALE GENOMIC DNA]</scope>
    <source>
        <strain evidence="4">H3</strain>
    </source>
</reference>
<evidence type="ECO:0000256" key="1">
    <source>
        <dbReference type="ARBA" id="ARBA00007689"/>
    </source>
</evidence>
<feature type="domain" description="YCII-related" evidence="2">
    <location>
        <begin position="1"/>
        <end position="70"/>
    </location>
</feature>
<dbReference type="KEGG" id="amah:DLM_1338"/>
<dbReference type="SUPFAM" id="SSF54909">
    <property type="entry name" value="Dimeric alpha+beta barrel"/>
    <property type="match status" value="1"/>
</dbReference>
<reference evidence="3 4" key="2">
    <citation type="journal article" date="2017" name="Genome Announc.">
        <title>Draft genome sequence of Aquitalea magnusonii strain H3, a plant growth-promoting bacterium of duckweed Lemna minor.</title>
        <authorList>
            <person name="Ishizawa H."/>
            <person name="Kuroda M."/>
            <person name="Ike M."/>
        </authorList>
    </citation>
    <scope>NUCLEOTIDE SEQUENCE [LARGE SCALE GENOMIC DNA]</scope>
    <source>
        <strain evidence="3 4">H3</strain>
    </source>
</reference>
<dbReference type="OrthoDB" id="9814407at2"/>
<sequence length="103" mass="11230">MLFAITLHYLRPEQEVQAQLEGHKTWLVDNIRQGRILFAGPLLGGTGGYILAYAEQEAEIQQMIAADPFAIHQLAGFSTQAIAPAIRAGQFPQAWANQAKAVA</sequence>
<dbReference type="InterPro" id="IPR005545">
    <property type="entry name" value="YCII"/>
</dbReference>
<reference evidence="4" key="3">
    <citation type="journal article" date="2017" name="Plant Physiol. Biochem.">
        <title>Differential oxidative and antioxidative response of duckweed Lemna minor toward plant growth promoting/inhibiting bacteria.</title>
        <authorList>
            <person name="Ishizawa H."/>
            <person name="Kuroda M."/>
            <person name="Morikawa M."/>
            <person name="Ike M."/>
        </authorList>
    </citation>
    <scope>NUCLEOTIDE SEQUENCE [LARGE SCALE GENOMIC DNA]</scope>
    <source>
        <strain evidence="4">H3</strain>
    </source>
</reference>
<dbReference type="Gene3D" id="3.30.70.1060">
    <property type="entry name" value="Dimeric alpha+beta barrel"/>
    <property type="match status" value="1"/>
</dbReference>
<proteinExistence type="inferred from homology"/>
<dbReference type="PANTHER" id="PTHR37828">
    <property type="entry name" value="GSR2449 PROTEIN"/>
    <property type="match status" value="1"/>
</dbReference>
<dbReference type="Pfam" id="PF03795">
    <property type="entry name" value="YCII"/>
    <property type="match status" value="1"/>
</dbReference>
<evidence type="ECO:0000313" key="3">
    <source>
        <dbReference type="EMBL" id="BBF84962.1"/>
    </source>
</evidence>
<dbReference type="InterPro" id="IPR011008">
    <property type="entry name" value="Dimeric_a/b-barrel"/>
</dbReference>